<comment type="caution">
    <text evidence="2">The sequence shown here is derived from an EMBL/GenBank/DDBJ whole genome shotgun (WGS) entry which is preliminary data.</text>
</comment>
<protein>
    <submittedName>
        <fullName evidence="2">Uncharacterized protein</fullName>
    </submittedName>
</protein>
<reference evidence="2" key="1">
    <citation type="submission" date="2021-10" db="EMBL/GenBank/DDBJ databases">
        <title>Melipona bicolor Genome sequencing and assembly.</title>
        <authorList>
            <person name="Araujo N.S."/>
            <person name="Arias M.C."/>
        </authorList>
    </citation>
    <scope>NUCLEOTIDE SEQUENCE</scope>
    <source>
        <strain evidence="2">USP_2M_L1-L4_2017</strain>
        <tissue evidence="2">Whole body</tissue>
    </source>
</reference>
<sequence>MIRLLRSSTVIEKKLGNLVFRLDLAIVEGPARLANCGLSDSTRRNPAFIGKRNGQWKPAHGGNDDKREP</sequence>
<evidence type="ECO:0000256" key="1">
    <source>
        <dbReference type="SAM" id="MobiDB-lite"/>
    </source>
</evidence>
<feature type="region of interest" description="Disordered" evidence="1">
    <location>
        <begin position="43"/>
        <end position="69"/>
    </location>
</feature>
<accession>A0AA40KPA8</accession>
<dbReference type="Proteomes" id="UP001177670">
    <property type="component" value="Unassembled WGS sequence"/>
</dbReference>
<keyword evidence="3" id="KW-1185">Reference proteome</keyword>
<evidence type="ECO:0000313" key="3">
    <source>
        <dbReference type="Proteomes" id="UP001177670"/>
    </source>
</evidence>
<dbReference type="AlphaFoldDB" id="A0AA40KPA8"/>
<organism evidence="2 3">
    <name type="scientific">Melipona bicolor</name>
    <dbReference type="NCBI Taxonomy" id="60889"/>
    <lineage>
        <taxon>Eukaryota</taxon>
        <taxon>Metazoa</taxon>
        <taxon>Ecdysozoa</taxon>
        <taxon>Arthropoda</taxon>
        <taxon>Hexapoda</taxon>
        <taxon>Insecta</taxon>
        <taxon>Pterygota</taxon>
        <taxon>Neoptera</taxon>
        <taxon>Endopterygota</taxon>
        <taxon>Hymenoptera</taxon>
        <taxon>Apocrita</taxon>
        <taxon>Aculeata</taxon>
        <taxon>Apoidea</taxon>
        <taxon>Anthophila</taxon>
        <taxon>Apidae</taxon>
        <taxon>Melipona</taxon>
    </lineage>
</organism>
<name>A0AA40KPA8_9HYME</name>
<evidence type="ECO:0000313" key="2">
    <source>
        <dbReference type="EMBL" id="KAK1127778.1"/>
    </source>
</evidence>
<proteinExistence type="predicted"/>
<dbReference type="EMBL" id="JAHYIQ010000011">
    <property type="protein sequence ID" value="KAK1127778.1"/>
    <property type="molecule type" value="Genomic_DNA"/>
</dbReference>
<gene>
    <name evidence="2" type="ORF">K0M31_003264</name>
</gene>